<dbReference type="EMBL" id="CM055763">
    <property type="protein sequence ID" value="KAJ7985218.1"/>
    <property type="molecule type" value="Genomic_DNA"/>
</dbReference>
<keyword evidence="2" id="KW-1185">Reference proteome</keyword>
<evidence type="ECO:0000313" key="2">
    <source>
        <dbReference type="Proteomes" id="UP001157502"/>
    </source>
</evidence>
<organism evidence="1 2">
    <name type="scientific">Dallia pectoralis</name>
    <name type="common">Alaska blackfish</name>
    <dbReference type="NCBI Taxonomy" id="75939"/>
    <lineage>
        <taxon>Eukaryota</taxon>
        <taxon>Metazoa</taxon>
        <taxon>Chordata</taxon>
        <taxon>Craniata</taxon>
        <taxon>Vertebrata</taxon>
        <taxon>Euteleostomi</taxon>
        <taxon>Actinopterygii</taxon>
        <taxon>Neopterygii</taxon>
        <taxon>Teleostei</taxon>
        <taxon>Protacanthopterygii</taxon>
        <taxon>Esociformes</taxon>
        <taxon>Umbridae</taxon>
        <taxon>Dallia</taxon>
    </lineage>
</organism>
<accession>A0ACC2F1K3</accession>
<comment type="caution">
    <text evidence="1">The sequence shown here is derived from an EMBL/GenBank/DDBJ whole genome shotgun (WGS) entry which is preliminary data.</text>
</comment>
<sequence>MFVACVYRCTVCRSVTCLRQHCCGHVEEGDGGEEAEGWGEHWRRSPTPGSNSIRHPSEKHPNDVGLDAATGKVAGRQNVTRHARKEELLKVFDRFRVGFEPRTARGLCWESIRSGMAALPERSRQPAIKVKSGRNLHCLDNEPRLNY</sequence>
<dbReference type="Proteomes" id="UP001157502">
    <property type="component" value="Chromosome 36"/>
</dbReference>
<name>A0ACC2F1K3_DALPE</name>
<evidence type="ECO:0000313" key="1">
    <source>
        <dbReference type="EMBL" id="KAJ7985218.1"/>
    </source>
</evidence>
<protein>
    <submittedName>
        <fullName evidence="1">Uncharacterized protein</fullName>
    </submittedName>
</protein>
<gene>
    <name evidence="1" type="ORF">DPEC_G00349810</name>
</gene>
<proteinExistence type="predicted"/>
<reference evidence="1" key="1">
    <citation type="submission" date="2021-05" db="EMBL/GenBank/DDBJ databases">
        <authorList>
            <person name="Pan Q."/>
            <person name="Jouanno E."/>
            <person name="Zahm M."/>
            <person name="Klopp C."/>
            <person name="Cabau C."/>
            <person name="Louis A."/>
            <person name="Berthelot C."/>
            <person name="Parey E."/>
            <person name="Roest Crollius H."/>
            <person name="Montfort J."/>
            <person name="Robinson-Rechavi M."/>
            <person name="Bouchez O."/>
            <person name="Lampietro C."/>
            <person name="Lopez Roques C."/>
            <person name="Donnadieu C."/>
            <person name="Postlethwait J."/>
            <person name="Bobe J."/>
            <person name="Dillon D."/>
            <person name="Chandos A."/>
            <person name="von Hippel F."/>
            <person name="Guiguen Y."/>
        </authorList>
    </citation>
    <scope>NUCLEOTIDE SEQUENCE</scope>
    <source>
        <strain evidence="1">YG-Jan2019</strain>
    </source>
</reference>